<feature type="non-terminal residue" evidence="1">
    <location>
        <position position="1"/>
    </location>
</feature>
<dbReference type="EMBL" id="CAJOAY010015220">
    <property type="protein sequence ID" value="CAF4287247.1"/>
    <property type="molecule type" value="Genomic_DNA"/>
</dbReference>
<gene>
    <name evidence="1" type="ORF">OKA104_LOCUS45509</name>
</gene>
<name>A0A820H084_9BILA</name>
<feature type="non-terminal residue" evidence="1">
    <location>
        <position position="155"/>
    </location>
</feature>
<reference evidence="1" key="1">
    <citation type="submission" date="2021-02" db="EMBL/GenBank/DDBJ databases">
        <authorList>
            <person name="Nowell W R."/>
        </authorList>
    </citation>
    <scope>NUCLEOTIDE SEQUENCE</scope>
</reference>
<protein>
    <submittedName>
        <fullName evidence="1">Uncharacterized protein</fullName>
    </submittedName>
</protein>
<accession>A0A820H084</accession>
<sequence length="155" mass="17901">VGIEVIETVADKEQGKWETVNPDQLIPFWPCNAKEGTMRVRYTHNQIASTPFLFKQKHRTLLRMDDEERPAINVEVNATDFDGVRVIFGDYKVGDAPLLIVNCLKTESITFCQLDDKRPQILPELHYVHHTWMDPLKPRELVISCLSKTIQIDLN</sequence>
<dbReference type="Proteomes" id="UP000663881">
    <property type="component" value="Unassembled WGS sequence"/>
</dbReference>
<proteinExistence type="predicted"/>
<dbReference type="AlphaFoldDB" id="A0A820H084"/>
<evidence type="ECO:0000313" key="2">
    <source>
        <dbReference type="Proteomes" id="UP000663881"/>
    </source>
</evidence>
<evidence type="ECO:0000313" key="1">
    <source>
        <dbReference type="EMBL" id="CAF4287247.1"/>
    </source>
</evidence>
<comment type="caution">
    <text evidence="1">The sequence shown here is derived from an EMBL/GenBank/DDBJ whole genome shotgun (WGS) entry which is preliminary data.</text>
</comment>
<organism evidence="1 2">
    <name type="scientific">Adineta steineri</name>
    <dbReference type="NCBI Taxonomy" id="433720"/>
    <lineage>
        <taxon>Eukaryota</taxon>
        <taxon>Metazoa</taxon>
        <taxon>Spiralia</taxon>
        <taxon>Gnathifera</taxon>
        <taxon>Rotifera</taxon>
        <taxon>Eurotatoria</taxon>
        <taxon>Bdelloidea</taxon>
        <taxon>Adinetida</taxon>
        <taxon>Adinetidae</taxon>
        <taxon>Adineta</taxon>
    </lineage>
</organism>